<keyword evidence="1" id="KW-1133">Transmembrane helix</keyword>
<dbReference type="AlphaFoldDB" id="A0A1H5PBD3"/>
<keyword evidence="1" id="KW-0812">Transmembrane</keyword>
<feature type="transmembrane region" description="Helical" evidence="1">
    <location>
        <begin position="313"/>
        <end position="339"/>
    </location>
</feature>
<keyword evidence="1" id="KW-0472">Membrane</keyword>
<dbReference type="Proteomes" id="UP000182725">
    <property type="component" value="Unassembled WGS sequence"/>
</dbReference>
<protein>
    <recommendedName>
        <fullName evidence="4">Peptidase</fullName>
    </recommendedName>
</protein>
<reference evidence="2 3" key="1">
    <citation type="submission" date="2016-10" db="EMBL/GenBank/DDBJ databases">
        <authorList>
            <person name="de Groot N.N."/>
        </authorList>
    </citation>
    <scope>NUCLEOTIDE SEQUENCE [LARGE SCALE GENOMIC DNA]</scope>
    <source>
        <strain evidence="2 3">DSM 22274</strain>
    </source>
</reference>
<accession>A0A1H5PBD3</accession>
<sequence length="347" mass="36175">MFTKRSRLVQITVAVTIFVTAAVPVLYDPTTAWATTLDATDLGSVGVRLVDIPADTADDPRAHQYIVDSLMPGTTIQRRIEISNTTTESVKVSTYAAAASIEKGSFVGARERTANELSTWTTLSDGVLDLPGQATAEDTVTIAVPKDAAPGETYAIVWAEVSTSGGSGVKLVNRVGIRIYLDVRGDNPAVSSFTVDSMTAERGAEGNPVVRAQVHNTGGRALDLKGTLGLTAVKGALAAGPYEAKLGTTVAPGKSETVTIEPDDDLADGPWTAVLELQSGLLKESSQAEITFPSQPGIAPAAPAHETGDGSNWPMIVIILGSSAALLLLAAGIIIFLLAKKRRTPVQ</sequence>
<organism evidence="2 3">
    <name type="scientific">Arthrobacter alpinus</name>
    <dbReference type="NCBI Taxonomy" id="656366"/>
    <lineage>
        <taxon>Bacteria</taxon>
        <taxon>Bacillati</taxon>
        <taxon>Actinomycetota</taxon>
        <taxon>Actinomycetes</taxon>
        <taxon>Micrococcales</taxon>
        <taxon>Micrococcaceae</taxon>
        <taxon>Arthrobacter</taxon>
    </lineage>
</organism>
<evidence type="ECO:0000313" key="3">
    <source>
        <dbReference type="Proteomes" id="UP000182725"/>
    </source>
</evidence>
<proteinExistence type="predicted"/>
<evidence type="ECO:0008006" key="4">
    <source>
        <dbReference type="Google" id="ProtNLM"/>
    </source>
</evidence>
<gene>
    <name evidence="2" type="ORF">SAMN04489740_4078</name>
</gene>
<name>A0A1H5PBD3_9MICC</name>
<dbReference type="EMBL" id="FNTV01000002">
    <property type="protein sequence ID" value="SEF11199.1"/>
    <property type="molecule type" value="Genomic_DNA"/>
</dbReference>
<evidence type="ECO:0000313" key="2">
    <source>
        <dbReference type="EMBL" id="SEF11199.1"/>
    </source>
</evidence>
<evidence type="ECO:0000256" key="1">
    <source>
        <dbReference type="SAM" id="Phobius"/>
    </source>
</evidence>